<accession>A0A3A4B4Y7</accession>
<dbReference type="EMBL" id="QZEY01000012">
    <property type="protein sequence ID" value="RJL26612.1"/>
    <property type="molecule type" value="Genomic_DNA"/>
</dbReference>
<comment type="caution">
    <text evidence="2">The sequence shown here is derived from an EMBL/GenBank/DDBJ whole genome shotgun (WGS) entry which is preliminary data.</text>
</comment>
<sequence length="75" mass="8055">MTWSRPPRGSGRRPETSVAPGGHLGVLTGRAARHTTWPCLDAWFARTDDAPRRARDREPDPDPGHDRAAGGAGVS</sequence>
<gene>
    <name evidence="2" type="ORF">D5H75_26930</name>
</gene>
<keyword evidence="3" id="KW-1185">Reference proteome</keyword>
<feature type="region of interest" description="Disordered" evidence="1">
    <location>
        <begin position="1"/>
        <end position="25"/>
    </location>
</feature>
<evidence type="ECO:0000313" key="2">
    <source>
        <dbReference type="EMBL" id="RJL26612.1"/>
    </source>
</evidence>
<feature type="region of interest" description="Disordered" evidence="1">
    <location>
        <begin position="43"/>
        <end position="75"/>
    </location>
</feature>
<evidence type="ECO:0000313" key="3">
    <source>
        <dbReference type="Proteomes" id="UP000265768"/>
    </source>
</evidence>
<dbReference type="AlphaFoldDB" id="A0A3A4B4Y7"/>
<feature type="compositionally biased region" description="Basic and acidic residues" evidence="1">
    <location>
        <begin position="46"/>
        <end position="68"/>
    </location>
</feature>
<dbReference type="Proteomes" id="UP000265768">
    <property type="component" value="Unassembled WGS sequence"/>
</dbReference>
<evidence type="ECO:0000256" key="1">
    <source>
        <dbReference type="SAM" id="MobiDB-lite"/>
    </source>
</evidence>
<dbReference type="OrthoDB" id="9767934at2"/>
<name>A0A3A4B4Y7_9ACTN</name>
<protein>
    <submittedName>
        <fullName evidence="2">Uncharacterized protein</fullName>
    </submittedName>
</protein>
<proteinExistence type="predicted"/>
<organism evidence="2 3">
    <name type="scientific">Bailinhaonella thermotolerans</name>
    <dbReference type="NCBI Taxonomy" id="1070861"/>
    <lineage>
        <taxon>Bacteria</taxon>
        <taxon>Bacillati</taxon>
        <taxon>Actinomycetota</taxon>
        <taxon>Actinomycetes</taxon>
        <taxon>Streptosporangiales</taxon>
        <taxon>Streptosporangiaceae</taxon>
        <taxon>Bailinhaonella</taxon>
    </lineage>
</organism>
<reference evidence="2 3" key="1">
    <citation type="submission" date="2018-09" db="EMBL/GenBank/DDBJ databases">
        <title>YIM 75507 draft genome.</title>
        <authorList>
            <person name="Tang S."/>
            <person name="Feng Y."/>
        </authorList>
    </citation>
    <scope>NUCLEOTIDE SEQUENCE [LARGE SCALE GENOMIC DNA]</scope>
    <source>
        <strain evidence="2 3">YIM 75507</strain>
    </source>
</reference>